<evidence type="ECO:0000256" key="12">
    <source>
        <dbReference type="ARBA" id="ARBA00023008"/>
    </source>
</evidence>
<keyword evidence="8" id="KW-1278">Translocase</keyword>
<keyword evidence="21" id="KW-1185">Reference proteome</keyword>
<keyword evidence="10 17" id="KW-1133">Transmembrane helix</keyword>
<dbReference type="GO" id="GO:0005507">
    <property type="term" value="F:copper ion binding"/>
    <property type="evidence" value="ECO:0007669"/>
    <property type="project" value="InterPro"/>
</dbReference>
<dbReference type="InterPro" id="IPR009056">
    <property type="entry name" value="Cyt_c-like_dom"/>
</dbReference>
<keyword evidence="7 15" id="KW-0479">Metal-binding</keyword>
<dbReference type="EC" id="7.1.1.9" evidence="3"/>
<evidence type="ECO:0000256" key="5">
    <source>
        <dbReference type="ARBA" id="ARBA00022617"/>
    </source>
</evidence>
<evidence type="ECO:0000313" key="20">
    <source>
        <dbReference type="EMBL" id="TKB52037.1"/>
    </source>
</evidence>
<dbReference type="RefSeq" id="WP_136864551.1">
    <property type="nucleotide sequence ID" value="NZ_SWCJ01000015.1"/>
</dbReference>
<evidence type="ECO:0000256" key="11">
    <source>
        <dbReference type="ARBA" id="ARBA00023004"/>
    </source>
</evidence>
<keyword evidence="12" id="KW-0186">Copper</keyword>
<dbReference type="Proteomes" id="UP000305675">
    <property type="component" value="Unassembled WGS sequence"/>
</dbReference>
<evidence type="ECO:0000256" key="7">
    <source>
        <dbReference type="ARBA" id="ARBA00022723"/>
    </source>
</evidence>
<feature type="domain" description="Cytochrome c" evidence="19">
    <location>
        <begin position="398"/>
        <end position="491"/>
    </location>
</feature>
<dbReference type="EMBL" id="SWCJ01000015">
    <property type="protein sequence ID" value="TKB52037.1"/>
    <property type="molecule type" value="Genomic_DNA"/>
</dbReference>
<dbReference type="Gene3D" id="1.10.287.90">
    <property type="match status" value="1"/>
</dbReference>
<dbReference type="PANTHER" id="PTHR22888:SF9">
    <property type="entry name" value="CYTOCHROME C OXIDASE SUBUNIT 2"/>
    <property type="match status" value="1"/>
</dbReference>
<keyword evidence="4" id="KW-0813">Transport</keyword>
<dbReference type="SUPFAM" id="SSF81464">
    <property type="entry name" value="Cytochrome c oxidase subunit II-like, transmembrane region"/>
    <property type="match status" value="1"/>
</dbReference>
<evidence type="ECO:0000313" key="21">
    <source>
        <dbReference type="Proteomes" id="UP000305675"/>
    </source>
</evidence>
<keyword evidence="11 15" id="KW-0408">Iron</keyword>
<evidence type="ECO:0000256" key="9">
    <source>
        <dbReference type="ARBA" id="ARBA00022982"/>
    </source>
</evidence>
<dbReference type="Pfam" id="PF00116">
    <property type="entry name" value="COX2"/>
    <property type="match status" value="1"/>
</dbReference>
<proteinExistence type="inferred from homology"/>
<evidence type="ECO:0000256" key="14">
    <source>
        <dbReference type="ARBA" id="ARBA00047816"/>
    </source>
</evidence>
<feature type="domain" description="Cytochrome oxidase subunit II copper A binding" evidence="18">
    <location>
        <begin position="112"/>
        <end position="254"/>
    </location>
</feature>
<dbReference type="InterPro" id="IPR036909">
    <property type="entry name" value="Cyt_c-like_dom_sf"/>
</dbReference>
<protein>
    <recommendedName>
        <fullName evidence="3">cytochrome-c oxidase</fullName>
        <ecNumber evidence="3">7.1.1.9</ecNumber>
    </recommendedName>
</protein>
<accession>A0A4U1BMT0</accession>
<dbReference type="InterPro" id="IPR002429">
    <property type="entry name" value="CcO_II-like_C"/>
</dbReference>
<organism evidence="20 21">
    <name type="scientific">Ferrimonas aestuarii</name>
    <dbReference type="NCBI Taxonomy" id="2569539"/>
    <lineage>
        <taxon>Bacteria</taxon>
        <taxon>Pseudomonadati</taxon>
        <taxon>Pseudomonadota</taxon>
        <taxon>Gammaproteobacteria</taxon>
        <taxon>Alteromonadales</taxon>
        <taxon>Ferrimonadaceae</taxon>
        <taxon>Ferrimonas</taxon>
    </lineage>
</organism>
<evidence type="ECO:0000256" key="15">
    <source>
        <dbReference type="PROSITE-ProRule" id="PRU00433"/>
    </source>
</evidence>
<feature type="domain" description="Cytochrome c" evidence="19">
    <location>
        <begin position="276"/>
        <end position="368"/>
    </location>
</feature>
<dbReference type="InterPro" id="IPR036257">
    <property type="entry name" value="Cyt_c_oxidase_su2_TM_sf"/>
</dbReference>
<feature type="region of interest" description="Disordered" evidence="16">
    <location>
        <begin position="374"/>
        <end position="401"/>
    </location>
</feature>
<comment type="catalytic activity">
    <reaction evidence="14">
        <text>4 Fe(II)-[cytochrome c] + O2 + 8 H(+)(in) = 4 Fe(III)-[cytochrome c] + 2 H2O + 4 H(+)(out)</text>
        <dbReference type="Rhea" id="RHEA:11436"/>
        <dbReference type="Rhea" id="RHEA-COMP:10350"/>
        <dbReference type="Rhea" id="RHEA-COMP:14399"/>
        <dbReference type="ChEBI" id="CHEBI:15377"/>
        <dbReference type="ChEBI" id="CHEBI:15378"/>
        <dbReference type="ChEBI" id="CHEBI:15379"/>
        <dbReference type="ChEBI" id="CHEBI:29033"/>
        <dbReference type="ChEBI" id="CHEBI:29034"/>
        <dbReference type="EC" id="7.1.1.9"/>
    </reaction>
</comment>
<dbReference type="PRINTS" id="PR01166">
    <property type="entry name" value="CYCOXIDASEII"/>
</dbReference>
<dbReference type="PANTHER" id="PTHR22888">
    <property type="entry name" value="CYTOCHROME C OXIDASE, SUBUNIT II"/>
    <property type="match status" value="1"/>
</dbReference>
<dbReference type="InterPro" id="IPR045187">
    <property type="entry name" value="CcO_II"/>
</dbReference>
<dbReference type="GO" id="GO:0020037">
    <property type="term" value="F:heme binding"/>
    <property type="evidence" value="ECO:0007669"/>
    <property type="project" value="InterPro"/>
</dbReference>
<evidence type="ECO:0000259" key="18">
    <source>
        <dbReference type="PROSITE" id="PS50857"/>
    </source>
</evidence>
<evidence type="ECO:0000256" key="6">
    <source>
        <dbReference type="ARBA" id="ARBA00022692"/>
    </source>
</evidence>
<dbReference type="InterPro" id="IPR001505">
    <property type="entry name" value="Copper_CuA"/>
</dbReference>
<evidence type="ECO:0000259" key="19">
    <source>
        <dbReference type="PROSITE" id="PS51007"/>
    </source>
</evidence>
<dbReference type="OrthoDB" id="9773456at2"/>
<evidence type="ECO:0000256" key="2">
    <source>
        <dbReference type="ARBA" id="ARBA00007866"/>
    </source>
</evidence>
<keyword evidence="9" id="KW-0249">Electron transport</keyword>
<feature type="transmembrane region" description="Helical" evidence="17">
    <location>
        <begin position="83"/>
        <end position="104"/>
    </location>
</feature>
<dbReference type="Gene3D" id="1.10.760.10">
    <property type="entry name" value="Cytochrome c-like domain"/>
    <property type="match status" value="2"/>
</dbReference>
<evidence type="ECO:0000256" key="1">
    <source>
        <dbReference type="ARBA" id="ARBA00004141"/>
    </source>
</evidence>
<evidence type="ECO:0000256" key="16">
    <source>
        <dbReference type="SAM" id="MobiDB-lite"/>
    </source>
</evidence>
<dbReference type="GO" id="GO:0042773">
    <property type="term" value="P:ATP synthesis coupled electron transport"/>
    <property type="evidence" value="ECO:0007669"/>
    <property type="project" value="TreeGrafter"/>
</dbReference>
<evidence type="ECO:0000256" key="17">
    <source>
        <dbReference type="SAM" id="Phobius"/>
    </source>
</evidence>
<dbReference type="CDD" id="cd13919">
    <property type="entry name" value="CuRO_HCO_II_like_5"/>
    <property type="match status" value="1"/>
</dbReference>
<dbReference type="GO" id="GO:0004129">
    <property type="term" value="F:cytochrome-c oxidase activity"/>
    <property type="evidence" value="ECO:0007669"/>
    <property type="project" value="UniProtKB-EC"/>
</dbReference>
<dbReference type="SUPFAM" id="SSF49503">
    <property type="entry name" value="Cupredoxins"/>
    <property type="match status" value="1"/>
</dbReference>
<dbReference type="PROSITE" id="PS50857">
    <property type="entry name" value="COX2_CUA"/>
    <property type="match status" value="1"/>
</dbReference>
<keyword evidence="13 17" id="KW-0472">Membrane</keyword>
<evidence type="ECO:0000256" key="10">
    <source>
        <dbReference type="ARBA" id="ARBA00022989"/>
    </source>
</evidence>
<dbReference type="PROSITE" id="PS00078">
    <property type="entry name" value="COX2"/>
    <property type="match status" value="1"/>
</dbReference>
<comment type="similarity">
    <text evidence="2">Belongs to the cytochrome c oxidase subunit 2 family.</text>
</comment>
<dbReference type="SUPFAM" id="SSF46626">
    <property type="entry name" value="Cytochrome c"/>
    <property type="match status" value="2"/>
</dbReference>
<comment type="caution">
    <text evidence="20">The sequence shown here is derived from an EMBL/GenBank/DDBJ whole genome shotgun (WGS) entry which is preliminary data.</text>
</comment>
<name>A0A4U1BMT0_9GAMM</name>
<dbReference type="Gene3D" id="2.60.40.420">
    <property type="entry name" value="Cupredoxins - blue copper proteins"/>
    <property type="match status" value="1"/>
</dbReference>
<gene>
    <name evidence="20" type="ORF">FCL42_16360</name>
</gene>
<evidence type="ECO:0000256" key="4">
    <source>
        <dbReference type="ARBA" id="ARBA00022448"/>
    </source>
</evidence>
<dbReference type="PROSITE" id="PS51007">
    <property type="entry name" value="CYTC"/>
    <property type="match status" value="2"/>
</dbReference>
<dbReference type="GO" id="GO:0016020">
    <property type="term" value="C:membrane"/>
    <property type="evidence" value="ECO:0007669"/>
    <property type="project" value="UniProtKB-SubCell"/>
</dbReference>
<feature type="transmembrane region" description="Helical" evidence="17">
    <location>
        <begin position="39"/>
        <end position="62"/>
    </location>
</feature>
<evidence type="ECO:0000256" key="8">
    <source>
        <dbReference type="ARBA" id="ARBA00022967"/>
    </source>
</evidence>
<dbReference type="Pfam" id="PF00034">
    <property type="entry name" value="Cytochrom_C"/>
    <property type="match status" value="2"/>
</dbReference>
<evidence type="ECO:0000256" key="3">
    <source>
        <dbReference type="ARBA" id="ARBA00012949"/>
    </source>
</evidence>
<keyword evidence="5 15" id="KW-0349">Heme</keyword>
<comment type="subcellular location">
    <subcellularLocation>
        <location evidence="1">Membrane</location>
        <topology evidence="1">Multi-pass membrane protein</topology>
    </subcellularLocation>
</comment>
<keyword evidence="6 17" id="KW-0812">Transmembrane</keyword>
<dbReference type="InterPro" id="IPR008972">
    <property type="entry name" value="Cupredoxin"/>
</dbReference>
<sequence>MILAVVLVLLLVASLWFHFAGNWQLPALASNWGDIDTTIVITLIITGVVFIAVVLFMAWTLYRYRYRQDAKSEYQPEDKKLEYWLTGATAIGITLMLVPGLYVYSDVVSVPEDAHEVEVLAEQWRWQFRLAGDDGLLGKTDIKRISPTNPFGIDPTDPAGQDDKLVTSNELHLPIDRPVHLKLRSKDVLHDFYVPQFRNKMDAVPGIVSSLWLTPTELGRFEILCAELCGVGHFNMRGAVVVEPVDHFIRWLDELPSFAQGTLSSVSASLANPLSAQAQEGQALAESQGCMACHGFKDSPLAPSWKGLYGKTELLSDGSEVVADDAYLAESITNPGAKIVKGYANVMPAYPLSELQLSALITYIKEQGGVVSPLPNSAQPSAPISKPPPESVKQSGPSAPVDGKQLVTTKGCIACHSVDGGHSLGPTWLGLFGRERPLASGERVIADEAYLRRAISEPNSELVQGYGAIMPAQPLTEAEINALITYIKTLAEKGSNP</sequence>
<evidence type="ECO:0000256" key="13">
    <source>
        <dbReference type="ARBA" id="ARBA00023136"/>
    </source>
</evidence>
<dbReference type="AlphaFoldDB" id="A0A4U1BMT0"/>
<reference evidence="20 21" key="1">
    <citation type="submission" date="2019-04" db="EMBL/GenBank/DDBJ databases">
        <authorList>
            <person name="Hwang J.C."/>
        </authorList>
    </citation>
    <scope>NUCLEOTIDE SEQUENCE [LARGE SCALE GENOMIC DNA]</scope>
    <source>
        <strain evidence="20 21">IMCC35002</strain>
    </source>
</reference>